<evidence type="ECO:0000256" key="3">
    <source>
        <dbReference type="ARBA" id="ARBA00018111"/>
    </source>
</evidence>
<name>A0ABS5IEB4_9PROT</name>
<evidence type="ECO:0000256" key="1">
    <source>
        <dbReference type="ARBA" id="ARBA00004496"/>
    </source>
</evidence>
<comment type="similarity">
    <text evidence="2 5">Belongs to the RecX family.</text>
</comment>
<dbReference type="InterPro" id="IPR036388">
    <property type="entry name" value="WH-like_DNA-bd_sf"/>
</dbReference>
<dbReference type="Gene3D" id="1.10.10.10">
    <property type="entry name" value="Winged helix-like DNA-binding domain superfamily/Winged helix DNA-binding domain"/>
    <property type="match status" value="1"/>
</dbReference>
<dbReference type="HAMAP" id="MF_01114">
    <property type="entry name" value="RecX"/>
    <property type="match status" value="1"/>
</dbReference>
<comment type="subcellular location">
    <subcellularLocation>
        <location evidence="1 5">Cytoplasm</location>
    </subcellularLocation>
</comment>
<sequence length="184" mass="20125">MAVDRIPPKITPSYLENAALHYLERFAASSAGLRRVLARKIDRSLAHWGGERGEHMAAVDAVIAKLTGLGYLNDAAYAEMKTRALHRQGKATRVIRATLAAKGVDSELTDQAVDALADEHLHPDLAAAIRLAKKRRLGPFRLAEARAAFRAKDMAILARAGFDFDTVRQVIDADSSEVLDEILD</sequence>
<dbReference type="InterPro" id="IPR053924">
    <property type="entry name" value="RecX_HTH_2nd"/>
</dbReference>
<organism evidence="7 8">
    <name type="scientific">Magnetospirillum sulfuroxidans</name>
    <dbReference type="NCBI Taxonomy" id="611300"/>
    <lineage>
        <taxon>Bacteria</taxon>
        <taxon>Pseudomonadati</taxon>
        <taxon>Pseudomonadota</taxon>
        <taxon>Alphaproteobacteria</taxon>
        <taxon>Rhodospirillales</taxon>
        <taxon>Rhodospirillaceae</taxon>
        <taxon>Magnetospirillum</taxon>
    </lineage>
</organism>
<dbReference type="PANTHER" id="PTHR33602:SF1">
    <property type="entry name" value="REGULATORY PROTEIN RECX FAMILY PROTEIN"/>
    <property type="match status" value="1"/>
</dbReference>
<reference evidence="7 8" key="1">
    <citation type="submission" date="2021-04" db="EMBL/GenBank/DDBJ databases">
        <title>Magnetospirillum sulfuroxidans sp. nov., a facultative chemolithoautotrophic sulfur-oxidizing alphaproteobacterium isolated from freshwater sediment and proposals for Paramagetospirillum gen. nov., and Magnetospirillaceae fam. nov.</title>
        <authorList>
            <person name="Koziaeva V."/>
            <person name="Geelhoed J.S."/>
            <person name="Sorokin D.Y."/>
            <person name="Grouzdev D.S."/>
        </authorList>
    </citation>
    <scope>NUCLEOTIDE SEQUENCE [LARGE SCALE GENOMIC DNA]</scope>
    <source>
        <strain evidence="7 8">J10</strain>
    </source>
</reference>
<evidence type="ECO:0000259" key="6">
    <source>
        <dbReference type="Pfam" id="PF02631"/>
    </source>
</evidence>
<feature type="domain" description="RecX second three-helical" evidence="6">
    <location>
        <begin position="73"/>
        <end position="112"/>
    </location>
</feature>
<dbReference type="InterPro" id="IPR003783">
    <property type="entry name" value="Regulatory_RecX"/>
</dbReference>
<dbReference type="EMBL" id="JAGTUF010000011">
    <property type="protein sequence ID" value="MBR9972507.1"/>
    <property type="molecule type" value="Genomic_DNA"/>
</dbReference>
<evidence type="ECO:0000313" key="8">
    <source>
        <dbReference type="Proteomes" id="UP000680714"/>
    </source>
</evidence>
<evidence type="ECO:0000256" key="4">
    <source>
        <dbReference type="ARBA" id="ARBA00022490"/>
    </source>
</evidence>
<evidence type="ECO:0000256" key="5">
    <source>
        <dbReference type="HAMAP-Rule" id="MF_01114"/>
    </source>
</evidence>
<comment type="caution">
    <text evidence="7">The sequence shown here is derived from an EMBL/GenBank/DDBJ whole genome shotgun (WGS) entry which is preliminary data.</text>
</comment>
<gene>
    <name evidence="5" type="primary">recX</name>
    <name evidence="7" type="ORF">KEC16_12355</name>
</gene>
<evidence type="ECO:0000256" key="2">
    <source>
        <dbReference type="ARBA" id="ARBA00009695"/>
    </source>
</evidence>
<dbReference type="PANTHER" id="PTHR33602">
    <property type="entry name" value="REGULATORY PROTEIN RECX FAMILY PROTEIN"/>
    <property type="match status" value="1"/>
</dbReference>
<dbReference type="Proteomes" id="UP000680714">
    <property type="component" value="Unassembled WGS sequence"/>
</dbReference>
<keyword evidence="8" id="KW-1185">Reference proteome</keyword>
<evidence type="ECO:0000313" key="7">
    <source>
        <dbReference type="EMBL" id="MBR9972507.1"/>
    </source>
</evidence>
<keyword evidence="4 5" id="KW-0963">Cytoplasm</keyword>
<comment type="function">
    <text evidence="5">Modulates RecA activity.</text>
</comment>
<proteinExistence type="inferred from homology"/>
<protein>
    <recommendedName>
        <fullName evidence="3 5">Regulatory protein RecX</fullName>
    </recommendedName>
</protein>
<dbReference type="RefSeq" id="WP_211549326.1">
    <property type="nucleotide sequence ID" value="NZ_JAGTUF010000011.1"/>
</dbReference>
<dbReference type="Pfam" id="PF02631">
    <property type="entry name" value="RecX_HTH2"/>
    <property type="match status" value="1"/>
</dbReference>
<accession>A0ABS5IEB4</accession>